<evidence type="ECO:0000259" key="5">
    <source>
        <dbReference type="Pfam" id="PF08545"/>
    </source>
</evidence>
<dbReference type="RefSeq" id="WP_267031213.1">
    <property type="nucleotide sequence ID" value="NZ_JAIFZO010000002.1"/>
</dbReference>
<dbReference type="Pfam" id="PF08545">
    <property type="entry name" value="ACP_syn_III"/>
    <property type="match status" value="1"/>
</dbReference>
<keyword evidence="3" id="KW-0012">Acyltransferase</keyword>
<dbReference type="PANTHER" id="PTHR34069:SF2">
    <property type="entry name" value="BETA-KETOACYL-[ACYL-CARRIER-PROTEIN] SYNTHASE III"/>
    <property type="match status" value="1"/>
</dbReference>
<dbReference type="Pfam" id="PF08541">
    <property type="entry name" value="ACP_syn_III_C"/>
    <property type="match status" value="1"/>
</dbReference>
<sequence>MTKPSAAVPAASAVGVLGTGSYLPGNVIANEEVGAPAGATPEWILQRTGIRTRRWAKSDDVTSGLAAIAARTALADAGIGAGDLSLVVVATSTPDSPQPPTAAAVAAELGVPSGTPAYDVNAVCSGFVFALTTAERMLNGTGGHALVVGADIYSRILDPTDRRTAVLFGDGAGAVVLGPVCGEGVIATHLASFPDHRDLIRVPAGGSRIPASPRSLAEGLHYFMMDGRAVRAFVEDHVAPMIRDFLHEHGVPASGADGPRVHFVPHQANSRMIEKLAADLGFPPERTHVTVREYGNTGAASVPVTLDHAASGLASGDLVLLAGFGGGMSAGLALLEWEPAPTHRL</sequence>
<dbReference type="InterPro" id="IPR013747">
    <property type="entry name" value="ACP_syn_III_C"/>
</dbReference>
<evidence type="ECO:0000313" key="7">
    <source>
        <dbReference type="Proteomes" id="UP001165590"/>
    </source>
</evidence>
<protein>
    <submittedName>
        <fullName evidence="6">Ketoacyl-ACP synthase III</fullName>
    </submittedName>
</protein>
<keyword evidence="1" id="KW-0963">Cytoplasm</keyword>
<dbReference type="CDD" id="cd00830">
    <property type="entry name" value="KAS_III"/>
    <property type="match status" value="1"/>
</dbReference>
<evidence type="ECO:0000259" key="4">
    <source>
        <dbReference type="Pfam" id="PF08541"/>
    </source>
</evidence>
<dbReference type="Gene3D" id="3.40.47.10">
    <property type="match status" value="1"/>
</dbReference>
<evidence type="ECO:0000313" key="6">
    <source>
        <dbReference type="EMBL" id="MCX4238961.1"/>
    </source>
</evidence>
<keyword evidence="2" id="KW-0808">Transferase</keyword>
<keyword evidence="7" id="KW-1185">Reference proteome</keyword>
<reference evidence="6" key="1">
    <citation type="journal article" date="2022" name="bioRxiv">
        <title>Discovery and biosynthetic assessment of Streptomyces ortus sp nov. isolated from a deep-sea sponge.</title>
        <authorList>
            <person name="Williams S.E."/>
        </authorList>
    </citation>
    <scope>NUCLEOTIDE SEQUENCE</scope>
    <source>
        <strain evidence="6">A15ISP2-DRY2</strain>
    </source>
</reference>
<dbReference type="SUPFAM" id="SSF53901">
    <property type="entry name" value="Thiolase-like"/>
    <property type="match status" value="1"/>
</dbReference>
<gene>
    <name evidence="6" type="ORF">K3769_40570</name>
</gene>
<dbReference type="Proteomes" id="UP001165590">
    <property type="component" value="Unassembled WGS sequence"/>
</dbReference>
<feature type="domain" description="Beta-ketoacyl-[acyl-carrier-protein] synthase III N-terminal" evidence="5">
    <location>
        <begin position="118"/>
        <end position="192"/>
    </location>
</feature>
<dbReference type="EMBL" id="JAIFZO010000002">
    <property type="protein sequence ID" value="MCX4238961.1"/>
    <property type="molecule type" value="Genomic_DNA"/>
</dbReference>
<dbReference type="NCBIfam" id="NF006829">
    <property type="entry name" value="PRK09352.1"/>
    <property type="match status" value="1"/>
</dbReference>
<organism evidence="6 7">
    <name type="scientific">Streptomyces ortus</name>
    <dbReference type="NCBI Taxonomy" id="2867268"/>
    <lineage>
        <taxon>Bacteria</taxon>
        <taxon>Bacillati</taxon>
        <taxon>Actinomycetota</taxon>
        <taxon>Actinomycetes</taxon>
        <taxon>Kitasatosporales</taxon>
        <taxon>Streptomycetaceae</taxon>
        <taxon>Streptomyces</taxon>
    </lineage>
</organism>
<name>A0ABT3VGD7_9ACTN</name>
<accession>A0ABT3VGD7</accession>
<evidence type="ECO:0000256" key="2">
    <source>
        <dbReference type="ARBA" id="ARBA00022679"/>
    </source>
</evidence>
<comment type="caution">
    <text evidence="6">The sequence shown here is derived from an EMBL/GenBank/DDBJ whole genome shotgun (WGS) entry which is preliminary data.</text>
</comment>
<proteinExistence type="predicted"/>
<feature type="domain" description="Beta-ketoacyl-[acyl-carrier-protein] synthase III C-terminal" evidence="4">
    <location>
        <begin position="262"/>
        <end position="337"/>
    </location>
</feature>
<evidence type="ECO:0000256" key="1">
    <source>
        <dbReference type="ARBA" id="ARBA00022490"/>
    </source>
</evidence>
<dbReference type="InterPro" id="IPR013751">
    <property type="entry name" value="ACP_syn_III_N"/>
</dbReference>
<evidence type="ECO:0000256" key="3">
    <source>
        <dbReference type="ARBA" id="ARBA00023315"/>
    </source>
</evidence>
<dbReference type="InterPro" id="IPR016039">
    <property type="entry name" value="Thiolase-like"/>
</dbReference>
<dbReference type="PANTHER" id="PTHR34069">
    <property type="entry name" value="3-OXOACYL-[ACYL-CARRIER-PROTEIN] SYNTHASE 3"/>
    <property type="match status" value="1"/>
</dbReference>